<reference evidence="1" key="1">
    <citation type="submission" date="2021-04" db="EMBL/GenBank/DDBJ databases">
        <authorList>
            <consortium name="Wellcome Sanger Institute Data Sharing"/>
        </authorList>
    </citation>
    <scope>NUCLEOTIDE SEQUENCE [LARGE SCALE GENOMIC DNA]</scope>
</reference>
<name>A0A671VK50_SPAAU</name>
<evidence type="ECO:0000313" key="2">
    <source>
        <dbReference type="Proteomes" id="UP000472265"/>
    </source>
</evidence>
<dbReference type="GeneTree" id="ENSGT00940000173665"/>
<sequence>CILLVTKCCSHLTPGQVSSATVISAIKANSNTQGCHLLPLLDVVRQTDCVSLKRRSHAATGTITFYVFCARFQADVLEGPIHAVLGGPEPDVDTVAATLCLALHLSQKEPSGGVCVPVLCGRRYDIVLPGETVRYLQRVKICESSLLWRDDVDLVKLHHDDKLSVTLLRDGLLDSSEYHTLESSILRVVHHDGQQDAGDDGASSAVTTVAREILQEAAEHVGAALGETLREALQLQREALWSKRGRRSAELEELMRSLEQWSDVTAGQHGEAKQQGAYLNMEIISLTLLQKIF</sequence>
<dbReference type="Proteomes" id="UP000472265">
    <property type="component" value="Chromosome 5"/>
</dbReference>
<reference evidence="1" key="3">
    <citation type="submission" date="2025-09" db="UniProtKB">
        <authorList>
            <consortium name="Ensembl"/>
        </authorList>
    </citation>
    <scope>IDENTIFICATION</scope>
</reference>
<keyword evidence="2" id="KW-1185">Reference proteome</keyword>
<reference evidence="1" key="2">
    <citation type="submission" date="2025-08" db="UniProtKB">
        <authorList>
            <consortium name="Ensembl"/>
        </authorList>
    </citation>
    <scope>IDENTIFICATION</scope>
</reference>
<dbReference type="PANTHER" id="PTHR12112">
    <property type="entry name" value="BNIP - RELATED"/>
    <property type="match status" value="1"/>
</dbReference>
<dbReference type="Ensembl" id="ENSSAUT00010028046.1">
    <property type="protein sequence ID" value="ENSSAUP00010026569.1"/>
    <property type="gene ID" value="ENSSAUG00010011524.1"/>
</dbReference>
<protein>
    <submittedName>
        <fullName evidence="1">Uncharacterized protein</fullName>
    </submittedName>
</protein>
<evidence type="ECO:0000313" key="1">
    <source>
        <dbReference type="Ensembl" id="ENSSAUP00010026569.1"/>
    </source>
</evidence>
<dbReference type="PANTHER" id="PTHR12112:SF49">
    <property type="entry name" value="DHHA2 DOMAIN-CONTAINING PROTEIN"/>
    <property type="match status" value="1"/>
</dbReference>
<proteinExistence type="predicted"/>
<dbReference type="GO" id="GO:0005737">
    <property type="term" value="C:cytoplasm"/>
    <property type="evidence" value="ECO:0007669"/>
    <property type="project" value="TreeGrafter"/>
</dbReference>
<dbReference type="AlphaFoldDB" id="A0A671VK50"/>
<organism evidence="1 2">
    <name type="scientific">Sparus aurata</name>
    <name type="common">Gilthead sea bream</name>
    <dbReference type="NCBI Taxonomy" id="8175"/>
    <lineage>
        <taxon>Eukaryota</taxon>
        <taxon>Metazoa</taxon>
        <taxon>Chordata</taxon>
        <taxon>Craniata</taxon>
        <taxon>Vertebrata</taxon>
        <taxon>Euteleostomi</taxon>
        <taxon>Actinopterygii</taxon>
        <taxon>Neopterygii</taxon>
        <taxon>Teleostei</taxon>
        <taxon>Neoteleostei</taxon>
        <taxon>Acanthomorphata</taxon>
        <taxon>Eupercaria</taxon>
        <taxon>Spariformes</taxon>
        <taxon>Sparidae</taxon>
        <taxon>Sparus</taxon>
    </lineage>
</organism>
<dbReference type="Gene3D" id="3.90.1640.10">
    <property type="entry name" value="inorganic pyrophosphatase (n-terminal core)"/>
    <property type="match status" value="1"/>
</dbReference>
<dbReference type="InParanoid" id="A0A671VK50"/>
<accession>A0A671VK50</accession>